<keyword evidence="2" id="KW-1185">Reference proteome</keyword>
<gene>
    <name evidence="1" type="ORF">E2C01_012846</name>
</gene>
<dbReference type="AlphaFoldDB" id="A0A5B7DFP9"/>
<sequence>MKLFGKLIPGRNIRCMRFRKWKAQVPFVGNLSIMYSTRTDCVTPRFKRFRLRKE</sequence>
<dbReference type="Proteomes" id="UP000324222">
    <property type="component" value="Unassembled WGS sequence"/>
</dbReference>
<accession>A0A5B7DFP9</accession>
<protein>
    <submittedName>
        <fullName evidence="1">Uncharacterized protein</fullName>
    </submittedName>
</protein>
<evidence type="ECO:0000313" key="1">
    <source>
        <dbReference type="EMBL" id="MPC19916.1"/>
    </source>
</evidence>
<comment type="caution">
    <text evidence="1">The sequence shown here is derived from an EMBL/GenBank/DDBJ whole genome shotgun (WGS) entry which is preliminary data.</text>
</comment>
<reference evidence="1 2" key="1">
    <citation type="submission" date="2019-05" db="EMBL/GenBank/DDBJ databases">
        <title>Another draft genome of Portunus trituberculatus and its Hox gene families provides insights of decapod evolution.</title>
        <authorList>
            <person name="Jeong J.-H."/>
            <person name="Song I."/>
            <person name="Kim S."/>
            <person name="Choi T."/>
            <person name="Kim D."/>
            <person name="Ryu S."/>
            <person name="Kim W."/>
        </authorList>
    </citation>
    <scope>NUCLEOTIDE SEQUENCE [LARGE SCALE GENOMIC DNA]</scope>
    <source>
        <tissue evidence="1">Muscle</tissue>
    </source>
</reference>
<dbReference type="EMBL" id="VSRR010000816">
    <property type="protein sequence ID" value="MPC19916.1"/>
    <property type="molecule type" value="Genomic_DNA"/>
</dbReference>
<proteinExistence type="predicted"/>
<evidence type="ECO:0000313" key="2">
    <source>
        <dbReference type="Proteomes" id="UP000324222"/>
    </source>
</evidence>
<name>A0A5B7DFP9_PORTR</name>
<organism evidence="1 2">
    <name type="scientific">Portunus trituberculatus</name>
    <name type="common">Swimming crab</name>
    <name type="synonym">Neptunus trituberculatus</name>
    <dbReference type="NCBI Taxonomy" id="210409"/>
    <lineage>
        <taxon>Eukaryota</taxon>
        <taxon>Metazoa</taxon>
        <taxon>Ecdysozoa</taxon>
        <taxon>Arthropoda</taxon>
        <taxon>Crustacea</taxon>
        <taxon>Multicrustacea</taxon>
        <taxon>Malacostraca</taxon>
        <taxon>Eumalacostraca</taxon>
        <taxon>Eucarida</taxon>
        <taxon>Decapoda</taxon>
        <taxon>Pleocyemata</taxon>
        <taxon>Brachyura</taxon>
        <taxon>Eubrachyura</taxon>
        <taxon>Portunoidea</taxon>
        <taxon>Portunidae</taxon>
        <taxon>Portuninae</taxon>
        <taxon>Portunus</taxon>
    </lineage>
</organism>